<dbReference type="GO" id="GO:0000785">
    <property type="term" value="C:chromatin"/>
    <property type="evidence" value="ECO:0007669"/>
    <property type="project" value="TreeGrafter"/>
</dbReference>
<feature type="region of interest" description="Disordered" evidence="5">
    <location>
        <begin position="1"/>
        <end position="76"/>
    </location>
</feature>
<keyword evidence="8" id="KW-1185">Reference proteome</keyword>
<dbReference type="GeneID" id="19161037"/>
<dbReference type="eggNOG" id="KOG2169">
    <property type="taxonomic scope" value="Eukaryota"/>
</dbReference>
<comment type="caution">
    <text evidence="7">The sequence shown here is derived from an EMBL/GenBank/DDBJ whole genome shotgun (WGS) entry which is preliminary data.</text>
</comment>
<reference evidence="7 8" key="1">
    <citation type="submission" date="2013-03" db="EMBL/GenBank/DDBJ databases">
        <title>The Genome Sequence of Capronia coronata CBS 617.96.</title>
        <authorList>
            <consortium name="The Broad Institute Genomics Platform"/>
            <person name="Cuomo C."/>
            <person name="de Hoog S."/>
            <person name="Gorbushina A."/>
            <person name="Walker B."/>
            <person name="Young S.K."/>
            <person name="Zeng Q."/>
            <person name="Gargeya S."/>
            <person name="Fitzgerald M."/>
            <person name="Haas B."/>
            <person name="Abouelleil A."/>
            <person name="Allen A.W."/>
            <person name="Alvarado L."/>
            <person name="Arachchi H.M."/>
            <person name="Berlin A.M."/>
            <person name="Chapman S.B."/>
            <person name="Gainer-Dewar J."/>
            <person name="Goldberg J."/>
            <person name="Griggs A."/>
            <person name="Gujja S."/>
            <person name="Hansen M."/>
            <person name="Howarth C."/>
            <person name="Imamovic A."/>
            <person name="Ireland A."/>
            <person name="Larimer J."/>
            <person name="McCowan C."/>
            <person name="Murphy C."/>
            <person name="Pearson M."/>
            <person name="Poon T.W."/>
            <person name="Priest M."/>
            <person name="Roberts A."/>
            <person name="Saif S."/>
            <person name="Shea T."/>
            <person name="Sisk P."/>
            <person name="Sykes S."/>
            <person name="Wortman J."/>
            <person name="Nusbaum C."/>
            <person name="Birren B."/>
        </authorList>
    </citation>
    <scope>NUCLEOTIDE SEQUENCE [LARGE SCALE GENOMIC DNA]</scope>
    <source>
        <strain evidence="7 8">CBS 617.96</strain>
    </source>
</reference>
<dbReference type="GO" id="GO:0061665">
    <property type="term" value="F:SUMO ligase activity"/>
    <property type="evidence" value="ECO:0007669"/>
    <property type="project" value="TreeGrafter"/>
</dbReference>
<dbReference type="InterPro" id="IPR013083">
    <property type="entry name" value="Znf_RING/FYVE/PHD"/>
</dbReference>
<organism evidence="7 8">
    <name type="scientific">Capronia coronata CBS 617.96</name>
    <dbReference type="NCBI Taxonomy" id="1182541"/>
    <lineage>
        <taxon>Eukaryota</taxon>
        <taxon>Fungi</taxon>
        <taxon>Dikarya</taxon>
        <taxon>Ascomycota</taxon>
        <taxon>Pezizomycotina</taxon>
        <taxon>Eurotiomycetes</taxon>
        <taxon>Chaetothyriomycetidae</taxon>
        <taxon>Chaetothyriales</taxon>
        <taxon>Herpotrichiellaceae</taxon>
        <taxon>Capronia</taxon>
    </lineage>
</organism>
<protein>
    <recommendedName>
        <fullName evidence="6">SP-RING-type domain-containing protein</fullName>
    </recommendedName>
</protein>
<keyword evidence="3" id="KW-0862">Zinc</keyword>
<keyword evidence="1" id="KW-0479">Metal-binding</keyword>
<evidence type="ECO:0000256" key="1">
    <source>
        <dbReference type="ARBA" id="ARBA00022723"/>
    </source>
</evidence>
<dbReference type="GO" id="GO:0016925">
    <property type="term" value="P:protein sumoylation"/>
    <property type="evidence" value="ECO:0007669"/>
    <property type="project" value="TreeGrafter"/>
</dbReference>
<feature type="domain" description="SP-RING-type" evidence="6">
    <location>
        <begin position="918"/>
        <end position="1013"/>
    </location>
</feature>
<feature type="compositionally biased region" description="Basic and acidic residues" evidence="5">
    <location>
        <begin position="181"/>
        <end position="194"/>
    </location>
</feature>
<dbReference type="Gene3D" id="3.30.40.10">
    <property type="entry name" value="Zinc/RING finger domain, C3HC4 (zinc finger)"/>
    <property type="match status" value="1"/>
</dbReference>
<dbReference type="Pfam" id="PF02891">
    <property type="entry name" value="zf-MIZ"/>
    <property type="match status" value="1"/>
</dbReference>
<dbReference type="EMBL" id="AMWN01000005">
    <property type="protein sequence ID" value="EXJ85800.1"/>
    <property type="molecule type" value="Genomic_DNA"/>
</dbReference>
<dbReference type="AlphaFoldDB" id="W9Y840"/>
<evidence type="ECO:0000313" key="7">
    <source>
        <dbReference type="EMBL" id="EXJ85800.1"/>
    </source>
</evidence>
<evidence type="ECO:0000256" key="2">
    <source>
        <dbReference type="ARBA" id="ARBA00022771"/>
    </source>
</evidence>
<sequence>MPRAGGKPKSGSPTARNVPTVQSTNDTTHYFIGAPQRSWMNSATDHSSSSTSTVARPTSKRSNTISERPRSGVSNGILVTTASKDAAAGHVEANFDSLPTSNEISSLPTNIGAIQRERQQIQAGESTVHIQAGPGPGMNNASESASANANANVNAHPEAQPPQQAAQVPSPPSNTQPDQPLRFEEPHKGLEHNPAHALSQQSPPADHTDILPSSIQSLQTHRKRPSDAEPDSRRGKRMMNDQIAGPAQLPTPHSSPTVSTINALITRLDLAIRALNRPFNLVSPSNLDEHRLSTLREACLKNDVFFVFTHLIYCNWSAGQHTELVDLTLTREHSVGMQILSTILGSNYQLSWGVNQLLCNFPSTAHVYIREWLRDREKVGFDLPKNMKTFLSWLATGYEQVKHNFVHLAIPPIPLDLQLQLLLPSKVLLGAIFRSIIRHGVTDENYVKRAWIFFQGLMDLPNNHSMARPDSAHASAERATVADMFRAYQSVFDEYYAAEANRRVYQDSQAVGHQTWMIPPALPGQRAVAGGGAVHVLSSTPLRAPGQPRQFVSQAQQPQMIPQTTMYPGSGGQKASIQPDFPSTLIGQRPIQSGFVPNPPRSRGARAPLPLGRGVAAQSVGLPHSASRVSLQQSAAIGQPQPTAVQRVQSVRRAQATIPAQVLPTQAVPSPQTPNASRSPAPALFPPAQFVLPTLARPDPDKHALHQAHLRSPKYNKIAYLGGTSDSRYYQHVVDIVRMPQTISANSDLVQWIAHIDPYLWDSKAKTLKPSGEFLTRRRSIWNGCVQFRLKCVAVDEGPGTSSLTLSEFCVQSTKWPQYLAVSINGDMGVDFRRKAHHGTDIPTDVTDLLRAGDNEVSIAISSTSAGPQQTYLMAIEVVVVSDREHLLGFVGRSAPQESLSSIVAALKGQKDGNTNDDDEDIIIAQPVLSIDLVDPFTSVMWVTPVRGKECQHRECFDLDSFLLSRTCRDPGSGVTNPDLWKCPICNKDARPLMLTIDRFLLEVRKTLEQRNQVEGARAILVKEDGSWEVKLSPDRAVSVAASSSSGPSDTSATQTPAPTSGVRQEDQPTGKSQDSPAAAKHATTPSASKDLTPIIVLDDGDEDENGGDDAVL</sequence>
<evidence type="ECO:0000256" key="5">
    <source>
        <dbReference type="SAM" id="MobiDB-lite"/>
    </source>
</evidence>
<dbReference type="GO" id="GO:0008270">
    <property type="term" value="F:zinc ion binding"/>
    <property type="evidence" value="ECO:0007669"/>
    <property type="project" value="UniProtKB-KW"/>
</dbReference>
<dbReference type="PANTHER" id="PTHR10782">
    <property type="entry name" value="ZINC FINGER MIZ DOMAIN-CONTAINING PROTEIN"/>
    <property type="match status" value="1"/>
</dbReference>
<feature type="compositionally biased region" description="Low complexity" evidence="5">
    <location>
        <begin position="139"/>
        <end position="168"/>
    </location>
</feature>
<feature type="compositionally biased region" description="Polar residues" evidence="5">
    <location>
        <begin position="60"/>
        <end position="76"/>
    </location>
</feature>
<evidence type="ECO:0000259" key="6">
    <source>
        <dbReference type="PROSITE" id="PS51044"/>
    </source>
</evidence>
<feature type="compositionally biased region" description="Polar residues" evidence="5">
    <location>
        <begin position="11"/>
        <end position="28"/>
    </location>
</feature>
<accession>W9Y840</accession>
<gene>
    <name evidence="7" type="ORF">A1O1_06169</name>
</gene>
<feature type="compositionally biased region" description="Low complexity" evidence="5">
    <location>
        <begin position="42"/>
        <end position="57"/>
    </location>
</feature>
<feature type="region of interest" description="Disordered" evidence="5">
    <location>
        <begin position="1039"/>
        <end position="1113"/>
    </location>
</feature>
<dbReference type="PROSITE" id="PS51044">
    <property type="entry name" value="ZF_SP_RING"/>
    <property type="match status" value="1"/>
</dbReference>
<evidence type="ECO:0000256" key="3">
    <source>
        <dbReference type="ARBA" id="ARBA00022833"/>
    </source>
</evidence>
<dbReference type="HOGENOM" id="CLU_005443_0_0_1"/>
<dbReference type="RefSeq" id="XP_007725238.1">
    <property type="nucleotide sequence ID" value="XM_007727048.1"/>
</dbReference>
<feature type="compositionally biased region" description="Low complexity" evidence="5">
    <location>
        <begin position="1039"/>
        <end position="1054"/>
    </location>
</feature>
<dbReference type="STRING" id="1182541.W9Y840"/>
<evidence type="ECO:0000256" key="4">
    <source>
        <dbReference type="PROSITE-ProRule" id="PRU00452"/>
    </source>
</evidence>
<feature type="region of interest" description="Disordered" evidence="5">
    <location>
        <begin position="129"/>
        <end position="235"/>
    </location>
</feature>
<name>W9Y840_9EURO</name>
<dbReference type="InterPro" id="IPR004181">
    <property type="entry name" value="Znf_MIZ"/>
</dbReference>
<dbReference type="Proteomes" id="UP000019484">
    <property type="component" value="Unassembled WGS sequence"/>
</dbReference>
<proteinExistence type="predicted"/>
<keyword evidence="2 4" id="KW-0863">Zinc-finger</keyword>
<dbReference type="PANTHER" id="PTHR10782:SF4">
    <property type="entry name" value="TONALLI, ISOFORM E"/>
    <property type="match status" value="1"/>
</dbReference>
<evidence type="ECO:0000313" key="8">
    <source>
        <dbReference type="Proteomes" id="UP000019484"/>
    </source>
</evidence>
<dbReference type="OrthoDB" id="27975at2759"/>
<feature type="compositionally biased region" description="Acidic residues" evidence="5">
    <location>
        <begin position="1099"/>
        <end position="1113"/>
    </location>
</feature>